<protein>
    <submittedName>
        <fullName evidence="1">Uncharacterized protein</fullName>
    </submittedName>
</protein>
<dbReference type="KEGG" id="pfla:Pflav_071780"/>
<reference evidence="1 2" key="2">
    <citation type="submission" date="2020-03" db="EMBL/GenBank/DDBJ databases">
        <authorList>
            <person name="Ichikawa N."/>
            <person name="Kimura A."/>
            <person name="Kitahashi Y."/>
            <person name="Uohara A."/>
        </authorList>
    </citation>
    <scope>NUCLEOTIDE SEQUENCE [LARGE SCALE GENOMIC DNA]</scope>
    <source>
        <strain evidence="1 2">NBRC 107702</strain>
    </source>
</reference>
<dbReference type="AlphaFoldDB" id="A0A6F8Y460"/>
<proteinExistence type="predicted"/>
<name>A0A6F8Y460_9ACTN</name>
<sequence length="185" mass="19461">MRVARVRLLQNAAASLCILLVLVAIAVGLPAIDRSLPAEQAVPPHEPYEVGAGVTVVPPAGAALDVTRTRPTARQGTALFVLGRVRYVIVVAPFDGELEGAVDRLRRKVINADGQLDAGLPALTGTGLVGHEGAYTTPDRAGRYAVFLAPDVSIEVTVSGTETELAETEQVIEASIATITYQERL</sequence>
<organism evidence="1 2">
    <name type="scientific">Phytohabitans flavus</name>
    <dbReference type="NCBI Taxonomy" id="1076124"/>
    <lineage>
        <taxon>Bacteria</taxon>
        <taxon>Bacillati</taxon>
        <taxon>Actinomycetota</taxon>
        <taxon>Actinomycetes</taxon>
        <taxon>Micromonosporales</taxon>
        <taxon>Micromonosporaceae</taxon>
    </lineage>
</organism>
<reference evidence="1 2" key="1">
    <citation type="submission" date="2020-03" db="EMBL/GenBank/DDBJ databases">
        <title>Whole genome shotgun sequence of Phytohabitans flavus NBRC 107702.</title>
        <authorList>
            <person name="Komaki H."/>
            <person name="Tamura T."/>
        </authorList>
    </citation>
    <scope>NUCLEOTIDE SEQUENCE [LARGE SCALE GENOMIC DNA]</scope>
    <source>
        <strain evidence="1 2">NBRC 107702</strain>
    </source>
</reference>
<keyword evidence="2" id="KW-1185">Reference proteome</keyword>
<gene>
    <name evidence="1" type="ORF">Pflav_071780</name>
</gene>
<dbReference type="RefSeq" id="WP_173040837.1">
    <property type="nucleotide sequence ID" value="NZ_AP022870.1"/>
</dbReference>
<dbReference type="Proteomes" id="UP000502508">
    <property type="component" value="Chromosome"/>
</dbReference>
<dbReference type="EMBL" id="AP022870">
    <property type="protein sequence ID" value="BCB80768.1"/>
    <property type="molecule type" value="Genomic_DNA"/>
</dbReference>
<accession>A0A6F8Y460</accession>
<evidence type="ECO:0000313" key="1">
    <source>
        <dbReference type="EMBL" id="BCB80768.1"/>
    </source>
</evidence>
<evidence type="ECO:0000313" key="2">
    <source>
        <dbReference type="Proteomes" id="UP000502508"/>
    </source>
</evidence>